<dbReference type="OrthoDB" id="1416612at2"/>
<protein>
    <recommendedName>
        <fullName evidence="5">Phosphate-selective porin O and P</fullName>
    </recommendedName>
</protein>
<dbReference type="Proteomes" id="UP000650994">
    <property type="component" value="Unassembled WGS sequence"/>
</dbReference>
<dbReference type="Proteomes" id="UP000184120">
    <property type="component" value="Unassembled WGS sequence"/>
</dbReference>
<evidence type="ECO:0000313" key="3">
    <source>
        <dbReference type="Proteomes" id="UP000184120"/>
    </source>
</evidence>
<sequence length="447" mass="52573">MKYYQLLICLFVNICYAQNIDSIQSQIDSIQYDSEIDFLKSRLENLEKKFGVTDSVQKKEFGLLQQTRINMFVLMRMGELDWDQKVFNQQTQKGERIHPRFWSRPMFYVFLNSQLSEDFDFRFSFQNYPFSIFGGDTDFRLALVLAEIWLRYKIDDHYSLKFGRQDVSNIWDNQIGTQFDFWQHDGLSFKTNHDIGKLDLTTQSAFFLERYVNNAPFKEQGKLYGMSAKLENKTSRTPWHISTGLMRAESLPNTYYSSIGQFFYDGDLAKEYTIFLSQLSVRFKNFANLAFTFDFFHNFNNYKNNPQSSLIRDVKGETNIIRDADGNYSENKSFDASTAPNFRNQKSGFYGSVSSDLPFISKDLRVSAGYLYMQKYAALDFFAQYDLARWASTNVKGPEFMIKYKLNDRISFRNRTFFIKEIKGLNGVDPGFVREGNRTRFDIIINF</sequence>
<accession>A0A1M6TPF3</accession>
<dbReference type="AlphaFoldDB" id="A0A1M6TPF3"/>
<dbReference type="EMBL" id="BMFL01000014">
    <property type="protein sequence ID" value="GGF03885.1"/>
    <property type="molecule type" value="Genomic_DNA"/>
</dbReference>
<evidence type="ECO:0000313" key="4">
    <source>
        <dbReference type="Proteomes" id="UP000650994"/>
    </source>
</evidence>
<evidence type="ECO:0000313" key="1">
    <source>
        <dbReference type="EMBL" id="GGF03885.1"/>
    </source>
</evidence>
<reference evidence="1" key="5">
    <citation type="submission" date="2024-05" db="EMBL/GenBank/DDBJ databases">
        <authorList>
            <person name="Sun Q."/>
            <person name="Zhou Y."/>
        </authorList>
    </citation>
    <scope>NUCLEOTIDE SEQUENCE</scope>
    <source>
        <strain evidence="1">CGMCC 1.12707</strain>
    </source>
</reference>
<reference evidence="3" key="3">
    <citation type="submission" date="2016-11" db="EMBL/GenBank/DDBJ databases">
        <authorList>
            <person name="Varghese N."/>
            <person name="Submissions S."/>
        </authorList>
    </citation>
    <scope>NUCLEOTIDE SEQUENCE [LARGE SCALE GENOMIC DNA]</scope>
    <source>
        <strain evidence="3">DSM 27989</strain>
    </source>
</reference>
<evidence type="ECO:0008006" key="5">
    <source>
        <dbReference type="Google" id="ProtNLM"/>
    </source>
</evidence>
<proteinExistence type="predicted"/>
<reference evidence="1" key="1">
    <citation type="journal article" date="2014" name="Int. J. Syst. Evol. Microbiol.">
        <title>Complete genome of a new Firmicutes species belonging to the dominant human colonic microbiota ('Ruminococcus bicirculans') reveals two chromosomes and a selective capacity to utilize plant glucans.</title>
        <authorList>
            <consortium name="NISC Comparative Sequencing Program"/>
            <person name="Wegmann U."/>
            <person name="Louis P."/>
            <person name="Goesmann A."/>
            <person name="Henrissat B."/>
            <person name="Duncan S.H."/>
            <person name="Flint H.J."/>
        </authorList>
    </citation>
    <scope>NUCLEOTIDE SEQUENCE</scope>
    <source>
        <strain evidence="1">CGMCC 1.12707</strain>
    </source>
</reference>
<reference evidence="4" key="4">
    <citation type="journal article" date="2019" name="Int. J. Syst. Evol. Microbiol.">
        <title>The Global Catalogue of Microorganisms (GCM) 10K type strain sequencing project: providing services to taxonomists for standard genome sequencing and annotation.</title>
        <authorList>
            <consortium name="The Broad Institute Genomics Platform"/>
            <consortium name="The Broad Institute Genome Sequencing Center for Infectious Disease"/>
            <person name="Wu L."/>
            <person name="Ma J."/>
        </authorList>
    </citation>
    <scope>NUCLEOTIDE SEQUENCE [LARGE SCALE GENOMIC DNA]</scope>
    <source>
        <strain evidence="4">CGMCC 1.12707</strain>
    </source>
</reference>
<reference evidence="2" key="2">
    <citation type="submission" date="2016-11" db="EMBL/GenBank/DDBJ databases">
        <authorList>
            <person name="Jaros S."/>
            <person name="Januszkiewicz K."/>
            <person name="Wedrychowicz H."/>
        </authorList>
    </citation>
    <scope>NUCLEOTIDE SEQUENCE [LARGE SCALE GENOMIC DNA]</scope>
    <source>
        <strain evidence="2">DSM 27989</strain>
    </source>
</reference>
<dbReference type="EMBL" id="FRBH01000002">
    <property type="protein sequence ID" value="SHK58871.1"/>
    <property type="molecule type" value="Genomic_DNA"/>
</dbReference>
<evidence type="ECO:0000313" key="2">
    <source>
        <dbReference type="EMBL" id="SHK58871.1"/>
    </source>
</evidence>
<keyword evidence="4" id="KW-1185">Reference proteome</keyword>
<dbReference type="RefSeq" id="WP_072929320.1">
    <property type="nucleotide sequence ID" value="NZ_BMFL01000014.1"/>
</dbReference>
<gene>
    <name evidence="1" type="ORF">GCM10010984_21530</name>
    <name evidence="2" type="ORF">SAMN05443634_10236</name>
</gene>
<name>A0A1M6TPF3_9FLAO</name>
<organism evidence="2 3">
    <name type="scientific">Chishuiella changwenlii</name>
    <dbReference type="NCBI Taxonomy" id="1434701"/>
    <lineage>
        <taxon>Bacteria</taxon>
        <taxon>Pseudomonadati</taxon>
        <taxon>Bacteroidota</taxon>
        <taxon>Flavobacteriia</taxon>
        <taxon>Flavobacteriales</taxon>
        <taxon>Weeksellaceae</taxon>
        <taxon>Chishuiella</taxon>
    </lineage>
</organism>